<feature type="non-terminal residue" evidence="1">
    <location>
        <position position="1"/>
    </location>
</feature>
<proteinExistence type="predicted"/>
<organism evidence="1 2">
    <name type="scientific">Funneliformis geosporum</name>
    <dbReference type="NCBI Taxonomy" id="1117311"/>
    <lineage>
        <taxon>Eukaryota</taxon>
        <taxon>Fungi</taxon>
        <taxon>Fungi incertae sedis</taxon>
        <taxon>Mucoromycota</taxon>
        <taxon>Glomeromycotina</taxon>
        <taxon>Glomeromycetes</taxon>
        <taxon>Glomerales</taxon>
        <taxon>Glomeraceae</taxon>
        <taxon>Funneliformis</taxon>
    </lineage>
</organism>
<comment type="caution">
    <text evidence="1">The sequence shown here is derived from an EMBL/GenBank/DDBJ whole genome shotgun (WGS) entry which is preliminary data.</text>
</comment>
<feature type="non-terminal residue" evidence="1">
    <location>
        <position position="42"/>
    </location>
</feature>
<dbReference type="EMBL" id="CAMKVN010021010">
    <property type="protein sequence ID" value="CAI2199337.1"/>
    <property type="molecule type" value="Genomic_DNA"/>
</dbReference>
<gene>
    <name evidence="1" type="ORF">FWILDA_LOCUS19024</name>
</gene>
<accession>A0A9W4X0M8</accession>
<reference evidence="1" key="1">
    <citation type="submission" date="2022-08" db="EMBL/GenBank/DDBJ databases">
        <authorList>
            <person name="Kallberg Y."/>
            <person name="Tangrot J."/>
            <person name="Rosling A."/>
        </authorList>
    </citation>
    <scope>NUCLEOTIDE SEQUENCE</scope>
    <source>
        <strain evidence="1">Wild A</strain>
    </source>
</reference>
<evidence type="ECO:0000313" key="1">
    <source>
        <dbReference type="EMBL" id="CAI2199337.1"/>
    </source>
</evidence>
<dbReference type="Proteomes" id="UP001153678">
    <property type="component" value="Unassembled WGS sequence"/>
</dbReference>
<dbReference type="AlphaFoldDB" id="A0A9W4X0M8"/>
<name>A0A9W4X0M8_9GLOM</name>
<keyword evidence="2" id="KW-1185">Reference proteome</keyword>
<evidence type="ECO:0000313" key="2">
    <source>
        <dbReference type="Proteomes" id="UP001153678"/>
    </source>
</evidence>
<sequence length="42" mass="4772">SLAINANYTMNAQHQNDQNVISNPNISKMLTIKEIKDKIQDD</sequence>
<protein>
    <submittedName>
        <fullName evidence="1">9731_t:CDS:1</fullName>
    </submittedName>
</protein>